<dbReference type="EMBL" id="GBIH01001953">
    <property type="protein sequence ID" value="JAC92757.1"/>
    <property type="molecule type" value="mRNA"/>
</dbReference>
<keyword evidence="1" id="KW-1133">Transmembrane helix</keyword>
<evidence type="ECO:0000313" key="2">
    <source>
        <dbReference type="EMBL" id="JAC92757.1"/>
    </source>
</evidence>
<name>A0A090X8E8_IXORI</name>
<dbReference type="InterPro" id="IPR008963">
    <property type="entry name" value="Purple_acid_Pase-like_N"/>
</dbReference>
<protein>
    <submittedName>
        <fullName evidence="2">Putative purple acid phosphatase</fullName>
    </submittedName>
</protein>
<evidence type="ECO:0000256" key="1">
    <source>
        <dbReference type="SAM" id="Phobius"/>
    </source>
</evidence>
<accession>A0A090X8E8</accession>
<dbReference type="GO" id="GO:0046872">
    <property type="term" value="F:metal ion binding"/>
    <property type="evidence" value="ECO:0007669"/>
    <property type="project" value="InterPro"/>
</dbReference>
<feature type="transmembrane region" description="Helical" evidence="1">
    <location>
        <begin position="14"/>
        <end position="31"/>
    </location>
</feature>
<organism evidence="2">
    <name type="scientific">Ixodes ricinus</name>
    <name type="common">Common tick</name>
    <name type="synonym">Acarus ricinus</name>
    <dbReference type="NCBI Taxonomy" id="34613"/>
    <lineage>
        <taxon>Eukaryota</taxon>
        <taxon>Metazoa</taxon>
        <taxon>Ecdysozoa</taxon>
        <taxon>Arthropoda</taxon>
        <taxon>Chelicerata</taxon>
        <taxon>Arachnida</taxon>
        <taxon>Acari</taxon>
        <taxon>Parasitiformes</taxon>
        <taxon>Ixodida</taxon>
        <taxon>Ixodoidea</taxon>
        <taxon>Ixodidae</taxon>
        <taxon>Ixodinae</taxon>
        <taxon>Ixodes</taxon>
    </lineage>
</organism>
<reference evidence="2" key="1">
    <citation type="journal article" date="2015" name="PLoS Negl. Trop. Dis.">
        <title>Deep Sequencing Analysis of the Ixodes ricinus Haemocytome.</title>
        <authorList>
            <person name="Kotsyfakis M."/>
            <person name="Kopacek P."/>
            <person name="Franta Z."/>
            <person name="Pedra J.H."/>
            <person name="Ribeiro J.M."/>
        </authorList>
    </citation>
    <scope>NUCLEOTIDE SEQUENCE</scope>
</reference>
<dbReference type="GO" id="GO:0003993">
    <property type="term" value="F:acid phosphatase activity"/>
    <property type="evidence" value="ECO:0007669"/>
    <property type="project" value="InterPro"/>
</dbReference>
<sequence>MCIAMLRRFGPHSSRWIFVIFTLIINLIAIGDTRKLQISRKQPNPSSHSRTAPPETERVVTWVTVGQNPKDVHCRVRRFRRGTPKASGYASGLRRWRTQETGACTSTESSSGVLTHGVTYRYRCGSAEGWSPEFTFKMPRVGDALDIGRLRRPWAPSTPSRFQHFGAKPRPVNSMPCSTWVTSLMTWIRKTGTSEMHLCVKSNPSLPTYPI</sequence>
<proteinExistence type="evidence at transcript level"/>
<dbReference type="SUPFAM" id="SSF49363">
    <property type="entry name" value="Purple acid phosphatase, N-terminal domain"/>
    <property type="match status" value="1"/>
</dbReference>
<dbReference type="AlphaFoldDB" id="A0A090X8E8"/>
<keyword evidence="1" id="KW-0472">Membrane</keyword>
<dbReference type="Gene3D" id="2.60.40.380">
    <property type="entry name" value="Purple acid phosphatase-like, N-terminal"/>
    <property type="match status" value="1"/>
</dbReference>
<keyword evidence="1" id="KW-0812">Transmembrane</keyword>